<feature type="compositionally biased region" description="Low complexity" evidence="1">
    <location>
        <begin position="795"/>
        <end position="809"/>
    </location>
</feature>
<dbReference type="InterPro" id="IPR046368">
    <property type="entry name" value="Tag1"/>
</dbReference>
<dbReference type="AlphaFoldDB" id="A0AAW0GJC1"/>
<sequence length="836" mass="86696">MCQVDNSALFLIGAVAGPIAQHLVDQSELAFSGANISNISDQGFDLSLQGSLTGTGPLDALIEFTEPVVVNWNGNNIATINLPPICAAADDGVPDYSTNARLTITDDSKFTDFAVFLLHNPSFEWTISTDKLRVTALGTIFDNVSLSKKVSFKAFNGLPGVTISNFQLPSDDPAGGIHIETDSSIPSTAQLGIDLGIVTFLAKFQGTTLGPLATTKSLALAPNSVTSTHLAGRIVPQSVSDLDTIGVLFSKFLAAENQTLEVIGQSVSSSGSDSVGWLTTAIQSLTLSVTLPGQKFDIIRSITLSDLDVVLQTPDQAFAPPTSSKNTSAVYRNPFGFSLQVVESGQTITLGALGLDAAQLVIPKSPAVGGVSTGNDADLHLSWSNQPLKSLNNLIFEATLLGVTESDVLTFDLKGTADVTAKTAIGNIPISGIPFDVQSTLPAINNFGGTAKLSDIKVAGSGGDGGNQFIVAPLKTELDNPSQVSLHTVDIALPVMFNGVKIGRAAIDPFDLVPGDQILPTEFHYQPDNANDTVAQSFLTNFLTKTDTIPLNIKGDTASTPIESLQLALSQVHLSTSLPGMGASLLKHINVFITAATLLDNLVSIDFDITNPLDTDLHILFIQSDGKVGGTTFAHFEQHFDSLVVPPGQTVNSGRIQNVVLVQGALASLGIIPLAMLDVFNAATVQIGDNGYTVPWLQTSQLAVPVTYTLELFGLDVGIPQLKSAALSMSASSVAATKSEQSASSSAVAASSITSVSASISASPSSGGDAETPKPSESAQVQPTASNEAKETLQATSAEAASPAAKAEPTPSPTPTEEDKAETVSAALSDDATSTA</sequence>
<dbReference type="GO" id="GO:0000329">
    <property type="term" value="C:fungal-type vacuole membrane"/>
    <property type="evidence" value="ECO:0007669"/>
    <property type="project" value="InterPro"/>
</dbReference>
<feature type="region of interest" description="Disordered" evidence="1">
    <location>
        <begin position="760"/>
        <end position="836"/>
    </location>
</feature>
<keyword evidence="3" id="KW-1185">Reference proteome</keyword>
<organism evidence="2 3">
    <name type="scientific">Cerrena zonata</name>
    <dbReference type="NCBI Taxonomy" id="2478898"/>
    <lineage>
        <taxon>Eukaryota</taxon>
        <taxon>Fungi</taxon>
        <taxon>Dikarya</taxon>
        <taxon>Basidiomycota</taxon>
        <taxon>Agaricomycotina</taxon>
        <taxon>Agaricomycetes</taxon>
        <taxon>Polyporales</taxon>
        <taxon>Cerrenaceae</taxon>
        <taxon>Cerrena</taxon>
    </lineage>
</organism>
<evidence type="ECO:0000313" key="3">
    <source>
        <dbReference type="Proteomes" id="UP001385951"/>
    </source>
</evidence>
<dbReference type="InterPro" id="IPR022185">
    <property type="entry name" value="DUF3712"/>
</dbReference>
<feature type="compositionally biased region" description="Low complexity" evidence="1">
    <location>
        <begin position="825"/>
        <end position="836"/>
    </location>
</feature>
<feature type="compositionally biased region" description="Polar residues" evidence="1">
    <location>
        <begin position="775"/>
        <end position="787"/>
    </location>
</feature>
<gene>
    <name evidence="2" type="ORF">QCA50_006990</name>
</gene>
<dbReference type="Pfam" id="PF12505">
    <property type="entry name" value="DUF3712"/>
    <property type="match status" value="2"/>
</dbReference>
<dbReference type="Proteomes" id="UP001385951">
    <property type="component" value="Unassembled WGS sequence"/>
</dbReference>
<dbReference type="PANTHER" id="PTHR35895">
    <property type="entry name" value="CHROMOSOME 16, WHOLE GENOME SHOTGUN SEQUENCE"/>
    <property type="match status" value="1"/>
</dbReference>
<name>A0AAW0GJC1_9APHY</name>
<evidence type="ECO:0000256" key="1">
    <source>
        <dbReference type="SAM" id="MobiDB-lite"/>
    </source>
</evidence>
<proteinExistence type="predicted"/>
<comment type="caution">
    <text evidence="2">The sequence shown here is derived from an EMBL/GenBank/DDBJ whole genome shotgun (WGS) entry which is preliminary data.</text>
</comment>
<evidence type="ECO:0000313" key="2">
    <source>
        <dbReference type="EMBL" id="KAK7690333.1"/>
    </source>
</evidence>
<accession>A0AAW0GJC1</accession>
<protein>
    <submittedName>
        <fullName evidence="2">Uncharacterized protein</fullName>
    </submittedName>
</protein>
<dbReference type="EMBL" id="JASBNA010000007">
    <property type="protein sequence ID" value="KAK7690333.1"/>
    <property type="molecule type" value="Genomic_DNA"/>
</dbReference>
<dbReference type="PANTHER" id="PTHR35895:SF1">
    <property type="entry name" value="LIPID-BINDING SERUM GLYCOPROTEIN C-TERMINAL DOMAIN-CONTAINING PROTEIN"/>
    <property type="match status" value="1"/>
</dbReference>
<reference evidence="2 3" key="1">
    <citation type="submission" date="2022-09" db="EMBL/GenBank/DDBJ databases">
        <authorList>
            <person name="Palmer J.M."/>
        </authorList>
    </citation>
    <scope>NUCLEOTIDE SEQUENCE [LARGE SCALE GENOMIC DNA]</scope>
    <source>
        <strain evidence="2 3">DSM 7382</strain>
    </source>
</reference>